<dbReference type="AlphaFoldDB" id="A0A375CDJ1"/>
<dbReference type="Gene3D" id="3.40.50.970">
    <property type="match status" value="2"/>
</dbReference>
<dbReference type="Gene3D" id="3.40.50.920">
    <property type="match status" value="1"/>
</dbReference>
<evidence type="ECO:0000313" key="14">
    <source>
        <dbReference type="EMBL" id="SOY68186.1"/>
    </source>
</evidence>
<dbReference type="EC" id="1.2.4.1" evidence="3 9"/>
<evidence type="ECO:0000256" key="6">
    <source>
        <dbReference type="ARBA" id="ARBA00023052"/>
    </source>
</evidence>
<dbReference type="OrthoDB" id="9759664at2"/>
<feature type="domain" description="Pyruvate dehydrogenase E1 component middle" evidence="12">
    <location>
        <begin position="504"/>
        <end position="714"/>
    </location>
</feature>
<keyword evidence="5 9" id="KW-0560">Oxidoreductase</keyword>
<feature type="binding site" evidence="10">
    <location>
        <position position="276"/>
    </location>
    <ligand>
        <name>Mg(2+)</name>
        <dbReference type="ChEBI" id="CHEBI:18420"/>
    </ligand>
</feature>
<comment type="caution">
    <text evidence="14">The sequence shown here is derived from an EMBL/GenBank/DDBJ whole genome shotgun (WGS) entry which is preliminary data.</text>
</comment>
<feature type="domain" description="Transketolase N-terminal" evidence="11">
    <location>
        <begin position="376"/>
        <end position="443"/>
    </location>
</feature>
<dbReference type="PANTHER" id="PTHR43825:SF3">
    <property type="entry name" value="PYRUVATE DEHYDROGENASE E1 COMPONENT"/>
    <property type="match status" value="1"/>
</dbReference>
<comment type="function">
    <text evidence="2 9">Component of the pyruvate dehydrogenase (PDH) complex, that catalyzes the overall conversion of pyruvate to acetyl-CoA and CO(2).</text>
</comment>
<keyword evidence="10" id="KW-0479">Metal-binding</keyword>
<dbReference type="Pfam" id="PF00456">
    <property type="entry name" value="Transketolase_N"/>
    <property type="match status" value="2"/>
</dbReference>
<evidence type="ECO:0000256" key="5">
    <source>
        <dbReference type="ARBA" id="ARBA00023002"/>
    </source>
</evidence>
<protein>
    <recommendedName>
        <fullName evidence="4 9">Pyruvate dehydrogenase E1 component</fullName>
        <ecNumber evidence="3 9">1.2.4.1</ecNumber>
    </recommendedName>
</protein>
<evidence type="ECO:0000259" key="12">
    <source>
        <dbReference type="Pfam" id="PF17831"/>
    </source>
</evidence>
<evidence type="ECO:0000256" key="7">
    <source>
        <dbReference type="ARBA" id="ARBA00023317"/>
    </source>
</evidence>
<dbReference type="InterPro" id="IPR041621">
    <property type="entry name" value="PDH_E1_M"/>
</dbReference>
<proteinExistence type="predicted"/>
<dbReference type="EMBL" id="OFSQ01000038">
    <property type="protein sequence ID" value="SOY68186.1"/>
    <property type="molecule type" value="Genomic_DNA"/>
</dbReference>
<dbReference type="InterPro" id="IPR055152">
    <property type="entry name" value="Transketolase-like_C_2"/>
</dbReference>
<keyword evidence="6 9" id="KW-0786">Thiamine pyrophosphate</keyword>
<gene>
    <name evidence="14" type="primary">aceE</name>
    <name evidence="14" type="ORF">CBM2587_B90622</name>
</gene>
<evidence type="ECO:0000256" key="3">
    <source>
        <dbReference type="ARBA" id="ARBA00012281"/>
    </source>
</evidence>
<dbReference type="Proteomes" id="UP000256780">
    <property type="component" value="Chromosome CBM2587_b"/>
</dbReference>
<evidence type="ECO:0000256" key="4">
    <source>
        <dbReference type="ARBA" id="ARBA00017172"/>
    </source>
</evidence>
<dbReference type="InterPro" id="IPR035807">
    <property type="entry name" value="PDC_E1_N"/>
</dbReference>
<accession>A0A375CDJ1</accession>
<dbReference type="SUPFAM" id="SSF52922">
    <property type="entry name" value="TK C-terminal domain-like"/>
    <property type="match status" value="1"/>
</dbReference>
<comment type="cofactor">
    <cofactor evidence="10">
        <name>Mg(2+)</name>
        <dbReference type="ChEBI" id="CHEBI:18420"/>
    </cofactor>
</comment>
<dbReference type="PIRSF" id="PIRSF000156">
    <property type="entry name" value="Pyruvate_dh_E1"/>
    <property type="match status" value="1"/>
</dbReference>
<evidence type="ECO:0000256" key="2">
    <source>
        <dbReference type="ARBA" id="ARBA00003157"/>
    </source>
</evidence>
<organism evidence="14">
    <name type="scientific">Cupriavidus taiwanensis</name>
    <dbReference type="NCBI Taxonomy" id="164546"/>
    <lineage>
        <taxon>Bacteria</taxon>
        <taxon>Pseudomonadati</taxon>
        <taxon>Pseudomonadota</taxon>
        <taxon>Betaproteobacteria</taxon>
        <taxon>Burkholderiales</taxon>
        <taxon>Burkholderiaceae</taxon>
        <taxon>Cupriavidus</taxon>
    </lineage>
</organism>
<dbReference type="RefSeq" id="WP_116359422.1">
    <property type="nucleotide sequence ID" value="NZ_LT976854.1"/>
</dbReference>
<evidence type="ECO:0000256" key="8">
    <source>
        <dbReference type="ARBA" id="ARBA00051231"/>
    </source>
</evidence>
<evidence type="ECO:0000259" key="13">
    <source>
        <dbReference type="Pfam" id="PF22613"/>
    </source>
</evidence>
<feature type="binding site" evidence="10">
    <location>
        <position position="278"/>
    </location>
    <ligand>
        <name>Mg(2+)</name>
        <dbReference type="ChEBI" id="CHEBI:18420"/>
    </ligand>
</feature>
<dbReference type="InterPro" id="IPR029061">
    <property type="entry name" value="THDP-binding"/>
</dbReference>
<dbReference type="InterPro" id="IPR004660">
    <property type="entry name" value="PDH_E1"/>
</dbReference>
<dbReference type="CDD" id="cd02017">
    <property type="entry name" value="TPP_E1_EcPDC_like"/>
    <property type="match status" value="1"/>
</dbReference>
<dbReference type="InterPro" id="IPR017600">
    <property type="entry name" value="Alpha-ketoglut_DH"/>
</dbReference>
<reference evidence="14" key="1">
    <citation type="submission" date="2018-01" db="EMBL/GenBank/DDBJ databases">
        <authorList>
            <person name="Clerissi C."/>
        </authorList>
    </citation>
    <scope>NUCLEOTIDE SEQUENCE</scope>
    <source>
        <strain evidence="14">Cupriavidus sp. LMG 19464</strain>
    </source>
</reference>
<evidence type="ECO:0000256" key="10">
    <source>
        <dbReference type="PIRSR" id="PIRSR000156-1"/>
    </source>
</evidence>
<dbReference type="InterPro" id="IPR051157">
    <property type="entry name" value="PDH/Transketolase"/>
</dbReference>
<sequence length="902" mass="98925">MTDLASPHTRLLDLALAHAARQRDDDPQETQEWLEALQAVVAQCGHERARYLLGRLLDAAPALGVSTLAQSNTPYLNTIPVERQLPYPGDAAMEERITAIVRWNALAMVVRANKAYGELGGHISSYASAADIFEVGFNHFFRGADAGNGGDLVYFQPHSAPGVYARAFLEGRLSEAQLDNFRRESDGKGLCSYPHPWLMPEFWQFPTGSMGLGPIQAVYQARFMRYLEHRGLQVTAGRHVWGVFGDGEMDEPESIAAVPLAAREQLDNLTFVINCNLQRLDGPVRGNGQIVQELEALFRGAGWNVIKVLWGSAWDPIFARDHSGALLRAFAATMDGQFQTYKAKDGHYGRSHFFGQNEELKALVAHMTPEEVAALNRGGHDLRKLHAAFAAARAHKGQPTVILAKTVKGYGMGDAGQAQNTTHQQKKLDLDALKAFRSRFGLDLSDADLEAMRFYRPAEDSPELRYLRERRAALGGYLPARRCRADAVPVPPLAQYGQFAVDAAQKEMSTTMAMVRMLTGLLKDKTLGPRVVPIVADEARTFGMASLFRQVGIYSSQGQLYEPEDAGSMLYYREEVSGQILEEGITEAGAMSSWIAAGTAYSTHGTAMLPLYIYYSMFGFQRIGDLVWAAGDQRARGFLVGATAGRTTLSGEGLQHQDGTSHVIAATIPNCRAYDPAYAYELAVIVDAGMRAMMERQEDVFYYLTVMNENYAQPSMPAGVEGDIVRGMYRLAQPAGGARGKVRLLGSGAILREVEAAARMLADDWQVDSEVFSVTSFAELEREAREVARQRLHQPQAEIAPSHVEQLLAGDAPVVAATDYVRAYPQLIAPYVRAPFTVLGTDGYGRSDNRPSLRRFFEVDRAYVCVAALRALAAQGEIPAERVAQALARYGIDAGKPAPSML</sequence>
<evidence type="ECO:0000259" key="11">
    <source>
        <dbReference type="Pfam" id="PF00456"/>
    </source>
</evidence>
<dbReference type="Pfam" id="PF17831">
    <property type="entry name" value="PDH_E1_M"/>
    <property type="match status" value="1"/>
</dbReference>
<feature type="domain" description="Transketolase N-terminal" evidence="11">
    <location>
        <begin position="158"/>
        <end position="310"/>
    </location>
</feature>
<dbReference type="PANTHER" id="PTHR43825">
    <property type="entry name" value="PYRUVATE DEHYDROGENASE E1 COMPONENT"/>
    <property type="match status" value="1"/>
</dbReference>
<dbReference type="Pfam" id="PF22613">
    <property type="entry name" value="Transketolase_C_1"/>
    <property type="match status" value="1"/>
</dbReference>
<dbReference type="InterPro" id="IPR009014">
    <property type="entry name" value="Transketo_C/PFOR_II"/>
</dbReference>
<keyword evidence="10" id="KW-0460">Magnesium</keyword>
<dbReference type="NCBIfam" id="TIGR00759">
    <property type="entry name" value="aceE"/>
    <property type="match status" value="1"/>
</dbReference>
<name>A0A375CDJ1_9BURK</name>
<dbReference type="GO" id="GO:0046872">
    <property type="term" value="F:metal ion binding"/>
    <property type="evidence" value="ECO:0007669"/>
    <property type="project" value="UniProtKB-KW"/>
</dbReference>
<dbReference type="GO" id="GO:0004739">
    <property type="term" value="F:pyruvate dehydrogenase (acetyl-transferring) activity"/>
    <property type="evidence" value="ECO:0007669"/>
    <property type="project" value="UniProtKB-EC"/>
</dbReference>
<dbReference type="FunFam" id="3.40.50.970:FF:000011">
    <property type="entry name" value="Pyruvate dehydrogenase E1 component"/>
    <property type="match status" value="1"/>
</dbReference>
<comment type="cofactor">
    <cofactor evidence="1 9">
        <name>thiamine diphosphate</name>
        <dbReference type="ChEBI" id="CHEBI:58937"/>
    </cofactor>
</comment>
<feature type="binding site" evidence="10">
    <location>
        <position position="246"/>
    </location>
    <ligand>
        <name>Mg(2+)</name>
        <dbReference type="ChEBI" id="CHEBI:18420"/>
    </ligand>
</feature>
<keyword evidence="7 9" id="KW-0670">Pyruvate</keyword>
<feature type="domain" description="Transketolase-like C-terminal" evidence="13">
    <location>
        <begin position="727"/>
        <end position="860"/>
    </location>
</feature>
<evidence type="ECO:0000256" key="1">
    <source>
        <dbReference type="ARBA" id="ARBA00001964"/>
    </source>
</evidence>
<dbReference type="SUPFAM" id="SSF52518">
    <property type="entry name" value="Thiamin diphosphate-binding fold (THDP-binding)"/>
    <property type="match status" value="2"/>
</dbReference>
<dbReference type="NCBIfam" id="TIGR03186">
    <property type="entry name" value="AKGDH_not_PDH"/>
    <property type="match status" value="1"/>
</dbReference>
<comment type="catalytic activity">
    <reaction evidence="8 9">
        <text>N(6)-[(R)-lipoyl]-L-lysyl-[protein] + pyruvate + H(+) = N(6)-[(R)-S(8)-acetyldihydrolipoyl]-L-lysyl-[protein] + CO2</text>
        <dbReference type="Rhea" id="RHEA:19189"/>
        <dbReference type="Rhea" id="RHEA-COMP:10474"/>
        <dbReference type="Rhea" id="RHEA-COMP:10478"/>
        <dbReference type="ChEBI" id="CHEBI:15361"/>
        <dbReference type="ChEBI" id="CHEBI:15378"/>
        <dbReference type="ChEBI" id="CHEBI:16526"/>
        <dbReference type="ChEBI" id="CHEBI:83099"/>
        <dbReference type="ChEBI" id="CHEBI:83111"/>
        <dbReference type="EC" id="1.2.4.1"/>
    </reaction>
</comment>
<dbReference type="InterPro" id="IPR005474">
    <property type="entry name" value="Transketolase_N"/>
</dbReference>
<evidence type="ECO:0000256" key="9">
    <source>
        <dbReference type="PIRNR" id="PIRNR000156"/>
    </source>
</evidence>